<dbReference type="EMBL" id="FTMD01000010">
    <property type="protein sequence ID" value="SIR16026.1"/>
    <property type="molecule type" value="Genomic_DNA"/>
</dbReference>
<dbReference type="GO" id="GO:0006351">
    <property type="term" value="P:DNA-templated transcription"/>
    <property type="evidence" value="ECO:0007669"/>
    <property type="project" value="TreeGrafter"/>
</dbReference>
<sequence length="301" mass="33600">MDSLPDWNDLRVFLAVARLGTISLAGERLGIEHSTVSRRIDRLEADLSVVLFDRRRTGYSLTDAGQALIPHAERMESALLEAVEESVGLGVRLKGSVRVGTPEGVGIHLIAPGLAKLHREHPDLHVQLMPQPQYPSLVTREVEILITLDPPEAGRYKVARLTDVDFSIYCSPGYRDSHPPIRQLSDIAEHDFVDYIHDGSLSGLFRVLEELTPHPRRIFTSTSILAQREAAAAGMGLVALSPFVANLSDDLVCVFPGQSLVTRTLWIAAPEDLLRIKRVRVVWDFIRNLIEQRPEDFLRNV</sequence>
<dbReference type="PANTHER" id="PTHR30537:SF3">
    <property type="entry name" value="TRANSCRIPTIONAL REGULATORY PROTEIN"/>
    <property type="match status" value="1"/>
</dbReference>
<dbReference type="RefSeq" id="WP_076603089.1">
    <property type="nucleotide sequence ID" value="NZ_FTMD01000010.1"/>
</dbReference>
<dbReference type="Pfam" id="PF00126">
    <property type="entry name" value="HTH_1"/>
    <property type="match status" value="1"/>
</dbReference>
<dbReference type="SUPFAM" id="SSF46785">
    <property type="entry name" value="Winged helix' DNA-binding domain"/>
    <property type="match status" value="1"/>
</dbReference>
<dbReference type="GO" id="GO:0003700">
    <property type="term" value="F:DNA-binding transcription factor activity"/>
    <property type="evidence" value="ECO:0007669"/>
    <property type="project" value="InterPro"/>
</dbReference>
<name>A0A1N6YN90_9RHOO</name>
<evidence type="ECO:0000259" key="5">
    <source>
        <dbReference type="PROSITE" id="PS50931"/>
    </source>
</evidence>
<reference evidence="7" key="1">
    <citation type="submission" date="2017-01" db="EMBL/GenBank/DDBJ databases">
        <authorList>
            <person name="Varghese N."/>
            <person name="Submissions S."/>
        </authorList>
    </citation>
    <scope>NUCLEOTIDE SEQUENCE [LARGE SCALE GENOMIC DNA]</scope>
    <source>
        <strain evidence="7">ATCC 51758</strain>
    </source>
</reference>
<gene>
    <name evidence="6" type="ORF">SAMN05421829_110152</name>
</gene>
<evidence type="ECO:0000313" key="7">
    <source>
        <dbReference type="Proteomes" id="UP000186819"/>
    </source>
</evidence>
<keyword evidence="7" id="KW-1185">Reference proteome</keyword>
<dbReference type="InterPro" id="IPR036390">
    <property type="entry name" value="WH_DNA-bd_sf"/>
</dbReference>
<evidence type="ECO:0000256" key="1">
    <source>
        <dbReference type="ARBA" id="ARBA00009437"/>
    </source>
</evidence>
<dbReference type="Proteomes" id="UP000186819">
    <property type="component" value="Unassembled WGS sequence"/>
</dbReference>
<dbReference type="InterPro" id="IPR005119">
    <property type="entry name" value="LysR_subst-bd"/>
</dbReference>
<feature type="domain" description="HTH lysR-type" evidence="5">
    <location>
        <begin position="5"/>
        <end position="62"/>
    </location>
</feature>
<dbReference type="AlphaFoldDB" id="A0A1N6YN90"/>
<organism evidence="6 7">
    <name type="scientific">Aromatoleum tolulyticum</name>
    <dbReference type="NCBI Taxonomy" id="34027"/>
    <lineage>
        <taxon>Bacteria</taxon>
        <taxon>Pseudomonadati</taxon>
        <taxon>Pseudomonadota</taxon>
        <taxon>Betaproteobacteria</taxon>
        <taxon>Rhodocyclales</taxon>
        <taxon>Rhodocyclaceae</taxon>
        <taxon>Aromatoleum</taxon>
    </lineage>
</organism>
<evidence type="ECO:0000256" key="3">
    <source>
        <dbReference type="ARBA" id="ARBA00023125"/>
    </source>
</evidence>
<keyword evidence="2" id="KW-0805">Transcription regulation</keyword>
<comment type="similarity">
    <text evidence="1">Belongs to the LysR transcriptional regulatory family.</text>
</comment>
<keyword evidence="3" id="KW-0238">DNA-binding</keyword>
<dbReference type="Gene3D" id="3.40.190.290">
    <property type="match status" value="1"/>
</dbReference>
<dbReference type="STRING" id="34027.SAMN05421829_110152"/>
<evidence type="ECO:0000256" key="2">
    <source>
        <dbReference type="ARBA" id="ARBA00023015"/>
    </source>
</evidence>
<dbReference type="PROSITE" id="PS50931">
    <property type="entry name" value="HTH_LYSR"/>
    <property type="match status" value="1"/>
</dbReference>
<dbReference type="SUPFAM" id="SSF53850">
    <property type="entry name" value="Periplasmic binding protein-like II"/>
    <property type="match status" value="1"/>
</dbReference>
<dbReference type="OrthoDB" id="570111at2"/>
<dbReference type="InterPro" id="IPR036388">
    <property type="entry name" value="WH-like_DNA-bd_sf"/>
</dbReference>
<dbReference type="GO" id="GO:0043565">
    <property type="term" value="F:sequence-specific DNA binding"/>
    <property type="evidence" value="ECO:0007669"/>
    <property type="project" value="TreeGrafter"/>
</dbReference>
<evidence type="ECO:0000256" key="4">
    <source>
        <dbReference type="ARBA" id="ARBA00023163"/>
    </source>
</evidence>
<dbReference type="Pfam" id="PF03466">
    <property type="entry name" value="LysR_substrate"/>
    <property type="match status" value="1"/>
</dbReference>
<dbReference type="InterPro" id="IPR000847">
    <property type="entry name" value="LysR_HTH_N"/>
</dbReference>
<dbReference type="Gene3D" id="1.10.10.10">
    <property type="entry name" value="Winged helix-like DNA-binding domain superfamily/Winged helix DNA-binding domain"/>
    <property type="match status" value="1"/>
</dbReference>
<accession>A0A1N6YN90</accession>
<evidence type="ECO:0000313" key="6">
    <source>
        <dbReference type="EMBL" id="SIR16026.1"/>
    </source>
</evidence>
<proteinExistence type="inferred from homology"/>
<dbReference type="PANTHER" id="PTHR30537">
    <property type="entry name" value="HTH-TYPE TRANSCRIPTIONAL REGULATOR"/>
    <property type="match status" value="1"/>
</dbReference>
<protein>
    <submittedName>
        <fullName evidence="6">Transcriptional regulator, LysR family</fullName>
    </submittedName>
</protein>
<keyword evidence="4" id="KW-0804">Transcription</keyword>
<dbReference type="InterPro" id="IPR058163">
    <property type="entry name" value="LysR-type_TF_proteobact-type"/>
</dbReference>